<feature type="domain" description="CUB" evidence="8">
    <location>
        <begin position="352"/>
        <end position="457"/>
    </location>
</feature>
<dbReference type="PROSITE" id="PS51390">
    <property type="entry name" value="WAP"/>
    <property type="match status" value="1"/>
</dbReference>
<dbReference type="SMART" id="SM00192">
    <property type="entry name" value="LDLa"/>
    <property type="match status" value="1"/>
</dbReference>
<dbReference type="SUPFAM" id="SSF49854">
    <property type="entry name" value="Spermadhesin, CUB domain"/>
    <property type="match status" value="3"/>
</dbReference>
<dbReference type="SMART" id="SM00042">
    <property type="entry name" value="CUB"/>
    <property type="match status" value="3"/>
</dbReference>
<dbReference type="InterPro" id="IPR008197">
    <property type="entry name" value="WAP_dom"/>
</dbReference>
<dbReference type="CDD" id="cd00041">
    <property type="entry name" value="CUB"/>
    <property type="match status" value="3"/>
</dbReference>
<feature type="chain" id="PRO_5039906682" evidence="7">
    <location>
        <begin position="19"/>
        <end position="500"/>
    </location>
</feature>
<feature type="domain" description="CUB" evidence="8">
    <location>
        <begin position="237"/>
        <end position="348"/>
    </location>
</feature>
<dbReference type="PROSITE" id="PS50068">
    <property type="entry name" value="LDLRA_2"/>
    <property type="match status" value="1"/>
</dbReference>
<evidence type="ECO:0000256" key="3">
    <source>
        <dbReference type="PROSITE-ProRule" id="PRU00059"/>
    </source>
</evidence>
<dbReference type="InterPro" id="IPR002172">
    <property type="entry name" value="LDrepeatLR_classA_rpt"/>
</dbReference>
<dbReference type="PANTHER" id="PTHR24251">
    <property type="entry name" value="OVOCHYMASE-RELATED"/>
    <property type="match status" value="1"/>
</dbReference>
<dbReference type="RefSeq" id="XP_035691408.1">
    <property type="nucleotide sequence ID" value="XM_035835515.1"/>
</dbReference>
<keyword evidence="7" id="KW-0732">Signal</keyword>
<dbReference type="OrthoDB" id="10009301at2759"/>
<dbReference type="InterPro" id="IPR000859">
    <property type="entry name" value="CUB_dom"/>
</dbReference>
<evidence type="ECO:0000259" key="9">
    <source>
        <dbReference type="PROSITE" id="PS51390"/>
    </source>
</evidence>
<keyword evidence="6" id="KW-1133">Transmembrane helix</keyword>
<dbReference type="InterPro" id="IPR023415">
    <property type="entry name" value="LDLR_class-A_CS"/>
</dbReference>
<evidence type="ECO:0000256" key="5">
    <source>
        <dbReference type="SAM" id="MobiDB-lite"/>
    </source>
</evidence>
<dbReference type="PROSITE" id="PS01209">
    <property type="entry name" value="LDLRA_1"/>
    <property type="match status" value="1"/>
</dbReference>
<evidence type="ECO:0000256" key="1">
    <source>
        <dbReference type="ARBA" id="ARBA00022737"/>
    </source>
</evidence>
<keyword evidence="6" id="KW-0812">Transmembrane</keyword>
<keyword evidence="6" id="KW-0472">Membrane</keyword>
<dbReference type="Gene3D" id="4.10.75.10">
    <property type="entry name" value="Elafin-like"/>
    <property type="match status" value="1"/>
</dbReference>
<dbReference type="GO" id="GO:0005576">
    <property type="term" value="C:extracellular region"/>
    <property type="evidence" value="ECO:0007669"/>
    <property type="project" value="InterPro"/>
</dbReference>
<dbReference type="AlphaFoldDB" id="A0A9J7LZ18"/>
<dbReference type="Gene3D" id="4.10.400.10">
    <property type="entry name" value="Low-density Lipoprotein Receptor"/>
    <property type="match status" value="1"/>
</dbReference>
<keyword evidence="1" id="KW-0677">Repeat</keyword>
<evidence type="ECO:0000256" key="4">
    <source>
        <dbReference type="PROSITE-ProRule" id="PRU00124"/>
    </source>
</evidence>
<evidence type="ECO:0000256" key="2">
    <source>
        <dbReference type="ARBA" id="ARBA00023157"/>
    </source>
</evidence>
<dbReference type="Proteomes" id="UP000001554">
    <property type="component" value="Chromosome 11"/>
</dbReference>
<dbReference type="Pfam" id="PF00095">
    <property type="entry name" value="WAP"/>
    <property type="match status" value="1"/>
</dbReference>
<keyword evidence="2 4" id="KW-1015">Disulfide bond</keyword>
<keyword evidence="10" id="KW-1185">Reference proteome</keyword>
<sequence length="500" mass="55009">MTSHHLFTLTVGSCPVAGLGSVGSCRDTCRTDWDCPGGRLCCPKRCWNWAAVCKDPVLPATEAPPESPPGGDDTTRNDGENTTRILEIVLPTVLIPVTAIAITIIAVCFKRPDNAVTPIVVAVPCRPVLLTAETGTFSSPNYPENYPNNQRCLYEIIVQRNQRILLTFSDFNVERDLDFVEVYDGIDQSRGGERYTGQTNVHLIESTGNAMTVVFTSDRAGTASGFNASYITLESGCQPVLLTGESGTFSSPDYPDNYPSNQTCRYDIVVESDKRIQLTFSVFDLERSSDFLDIYDGNSTDRQNRIGVRNTGLLNLGTIYSSANTMTAVFTSDATGTAAGFSATYTAVDIGCPSRAFMKDSGRLHSPFYPAPYPNEDRCRYRIKVDFNKAVQLAFVDFTLEDGYDYVEVFQGDTTNRRYTGSSNPGMLTSSSHFMNILFTSDHSIAKRGFNATYTSVDKVFTTCTIGQFRCADGVTCIRSWQRCNGEVDCSDRSDERQCG</sequence>
<accession>A0A9J7LZ18</accession>
<dbReference type="InterPro" id="IPR035914">
    <property type="entry name" value="Sperma_CUB_dom_sf"/>
</dbReference>
<dbReference type="InterPro" id="IPR036645">
    <property type="entry name" value="Elafin-like_sf"/>
</dbReference>
<dbReference type="OMA" id="TTENGGH"/>
<dbReference type="SUPFAM" id="SSF57424">
    <property type="entry name" value="LDL receptor-like module"/>
    <property type="match status" value="1"/>
</dbReference>
<feature type="disulfide bond" evidence="3">
    <location>
        <begin position="125"/>
        <end position="152"/>
    </location>
</feature>
<evidence type="ECO:0000313" key="11">
    <source>
        <dbReference type="RefSeq" id="XP_035691408.1"/>
    </source>
</evidence>
<evidence type="ECO:0000259" key="8">
    <source>
        <dbReference type="PROSITE" id="PS01180"/>
    </source>
</evidence>
<evidence type="ECO:0000256" key="7">
    <source>
        <dbReference type="SAM" id="SignalP"/>
    </source>
</evidence>
<feature type="domain" description="WAP" evidence="9">
    <location>
        <begin position="7"/>
        <end position="57"/>
    </location>
</feature>
<organism evidence="10 11">
    <name type="scientific">Branchiostoma floridae</name>
    <name type="common">Florida lancelet</name>
    <name type="synonym">Amphioxus</name>
    <dbReference type="NCBI Taxonomy" id="7739"/>
    <lineage>
        <taxon>Eukaryota</taxon>
        <taxon>Metazoa</taxon>
        <taxon>Chordata</taxon>
        <taxon>Cephalochordata</taxon>
        <taxon>Leptocardii</taxon>
        <taxon>Amphioxiformes</taxon>
        <taxon>Branchiostomatidae</taxon>
        <taxon>Branchiostoma</taxon>
    </lineage>
</organism>
<protein>
    <submittedName>
        <fullName evidence="11">Deleted in malignant brain tumors 1 protein-like</fullName>
    </submittedName>
</protein>
<reference evidence="11" key="2">
    <citation type="submission" date="2025-08" db="UniProtKB">
        <authorList>
            <consortium name="RefSeq"/>
        </authorList>
    </citation>
    <scope>IDENTIFICATION</scope>
    <source>
        <strain evidence="11">S238N-H82</strain>
        <tissue evidence="11">Testes</tissue>
    </source>
</reference>
<dbReference type="FunFam" id="2.60.120.290:FF:000005">
    <property type="entry name" value="Procollagen C-endopeptidase enhancer 1"/>
    <property type="match status" value="3"/>
</dbReference>
<feature type="disulfide bond" evidence="4">
    <location>
        <begin position="484"/>
        <end position="499"/>
    </location>
</feature>
<dbReference type="KEGG" id="bfo:118426244"/>
<proteinExistence type="predicted"/>
<feature type="signal peptide" evidence="7">
    <location>
        <begin position="1"/>
        <end position="18"/>
    </location>
</feature>
<dbReference type="PROSITE" id="PS01180">
    <property type="entry name" value="CUB"/>
    <property type="match status" value="3"/>
</dbReference>
<feature type="disulfide bond" evidence="3">
    <location>
        <begin position="237"/>
        <end position="264"/>
    </location>
</feature>
<evidence type="ECO:0000313" key="10">
    <source>
        <dbReference type="Proteomes" id="UP000001554"/>
    </source>
</evidence>
<evidence type="ECO:0000256" key="6">
    <source>
        <dbReference type="SAM" id="Phobius"/>
    </source>
</evidence>
<dbReference type="Pfam" id="PF00057">
    <property type="entry name" value="Ldl_recept_a"/>
    <property type="match status" value="1"/>
</dbReference>
<comment type="caution">
    <text evidence="4">Lacks conserved residue(s) required for the propagation of feature annotation.</text>
</comment>
<dbReference type="SUPFAM" id="SSF57256">
    <property type="entry name" value="Elafin-like"/>
    <property type="match status" value="1"/>
</dbReference>
<dbReference type="Gene3D" id="2.60.120.290">
    <property type="entry name" value="Spermadhesin, CUB domain"/>
    <property type="match status" value="3"/>
</dbReference>
<gene>
    <name evidence="11" type="primary">LOC118426244</name>
</gene>
<feature type="region of interest" description="Disordered" evidence="5">
    <location>
        <begin position="60"/>
        <end position="79"/>
    </location>
</feature>
<dbReference type="GO" id="GO:0030414">
    <property type="term" value="F:peptidase inhibitor activity"/>
    <property type="evidence" value="ECO:0007669"/>
    <property type="project" value="InterPro"/>
</dbReference>
<feature type="domain" description="CUB" evidence="8">
    <location>
        <begin position="125"/>
        <end position="233"/>
    </location>
</feature>
<feature type="transmembrane region" description="Helical" evidence="6">
    <location>
        <begin position="88"/>
        <end position="109"/>
    </location>
</feature>
<feature type="disulfide bond" evidence="3">
    <location>
        <begin position="352"/>
        <end position="379"/>
    </location>
</feature>
<reference evidence="10" key="1">
    <citation type="journal article" date="2020" name="Nat. Ecol. Evol.">
        <title>Deeply conserved synteny resolves early events in vertebrate evolution.</title>
        <authorList>
            <person name="Simakov O."/>
            <person name="Marletaz F."/>
            <person name="Yue J.X."/>
            <person name="O'Connell B."/>
            <person name="Jenkins J."/>
            <person name="Brandt A."/>
            <person name="Calef R."/>
            <person name="Tung C.H."/>
            <person name="Huang T.K."/>
            <person name="Schmutz J."/>
            <person name="Satoh N."/>
            <person name="Yu J.K."/>
            <person name="Putnam N.H."/>
            <person name="Green R.E."/>
            <person name="Rokhsar D.S."/>
        </authorList>
    </citation>
    <scope>NUCLEOTIDE SEQUENCE [LARGE SCALE GENOMIC DNA]</scope>
    <source>
        <strain evidence="10">S238N-H82</strain>
    </source>
</reference>
<dbReference type="Pfam" id="PF00431">
    <property type="entry name" value="CUB"/>
    <property type="match status" value="3"/>
</dbReference>
<dbReference type="InterPro" id="IPR036055">
    <property type="entry name" value="LDL_receptor-like_sf"/>
</dbReference>
<dbReference type="CDD" id="cd00112">
    <property type="entry name" value="LDLa"/>
    <property type="match status" value="1"/>
</dbReference>
<name>A0A9J7LZ18_BRAFL</name>
<dbReference type="GeneID" id="118426244"/>
<dbReference type="PANTHER" id="PTHR24251:SF37">
    <property type="entry name" value="CUB DOMAIN-CONTAINING PROTEIN"/>
    <property type="match status" value="1"/>
</dbReference>